<feature type="transmembrane region" description="Helical" evidence="1">
    <location>
        <begin position="207"/>
        <end position="223"/>
    </location>
</feature>
<feature type="transmembrane region" description="Helical" evidence="1">
    <location>
        <begin position="229"/>
        <end position="246"/>
    </location>
</feature>
<accession>A0A940DH56</accession>
<keyword evidence="1" id="KW-0472">Membrane</keyword>
<evidence type="ECO:0000313" key="2">
    <source>
        <dbReference type="EMBL" id="MBO8424636.1"/>
    </source>
</evidence>
<proteinExistence type="predicted"/>
<reference evidence="2" key="1">
    <citation type="submission" date="2020-10" db="EMBL/GenBank/DDBJ databases">
        <authorList>
            <person name="Gilroy R."/>
        </authorList>
    </citation>
    <scope>NUCLEOTIDE SEQUENCE</scope>
    <source>
        <strain evidence="2">517</strain>
    </source>
</reference>
<comment type="caution">
    <text evidence="2">The sequence shown here is derived from an EMBL/GenBank/DDBJ whole genome shotgun (WGS) entry which is preliminary data.</text>
</comment>
<dbReference type="EMBL" id="JADINF010000161">
    <property type="protein sequence ID" value="MBO8424636.1"/>
    <property type="molecule type" value="Genomic_DNA"/>
</dbReference>
<dbReference type="AlphaFoldDB" id="A0A940DH56"/>
<sequence>MAKFIDKIIFSAAFIAVVYGLSSRYMGENFALALTASAYVTAVLVYLAAKVRRDLNKNITPQEMCAYLALMGAEKQTKLFYQTLPEERRVQIKPPYFVFEKDGEKYMAAILYKFLNLAQEDISAAYRAASGFGVKKIIVLTRARDRKTVNLGALIPMEISYPDKRAVYRYLKKHNALPKPLCEKKRVRNVRPEPGAILDTVFAPNKLKYYLFVAIMLTVAAFFTPIKTYYYVCAAIPLALASGCLIRSARERR</sequence>
<reference evidence="2" key="2">
    <citation type="journal article" date="2021" name="PeerJ">
        <title>Extensive microbial diversity within the chicken gut microbiome revealed by metagenomics and culture.</title>
        <authorList>
            <person name="Gilroy R."/>
            <person name="Ravi A."/>
            <person name="Getino M."/>
            <person name="Pursley I."/>
            <person name="Horton D.L."/>
            <person name="Alikhan N.F."/>
            <person name="Baker D."/>
            <person name="Gharbi K."/>
            <person name="Hall N."/>
            <person name="Watson M."/>
            <person name="Adriaenssens E.M."/>
            <person name="Foster-Nyarko E."/>
            <person name="Jarju S."/>
            <person name="Secka A."/>
            <person name="Antonio M."/>
            <person name="Oren A."/>
            <person name="Chaudhuri R.R."/>
            <person name="La Ragione R."/>
            <person name="Hildebrand F."/>
            <person name="Pallen M.J."/>
        </authorList>
    </citation>
    <scope>NUCLEOTIDE SEQUENCE</scope>
    <source>
        <strain evidence="2">517</strain>
    </source>
</reference>
<protein>
    <submittedName>
        <fullName evidence="2">Uncharacterized protein</fullName>
    </submittedName>
</protein>
<evidence type="ECO:0000256" key="1">
    <source>
        <dbReference type="SAM" id="Phobius"/>
    </source>
</evidence>
<keyword evidence="1" id="KW-1133">Transmembrane helix</keyword>
<keyword evidence="1" id="KW-0812">Transmembrane</keyword>
<dbReference type="Proteomes" id="UP000727857">
    <property type="component" value="Unassembled WGS sequence"/>
</dbReference>
<name>A0A940DH56_9FIRM</name>
<organism evidence="2 3">
    <name type="scientific">Candidatus Stercoripulliclostridium pullicola</name>
    <dbReference type="NCBI Taxonomy" id="2840953"/>
    <lineage>
        <taxon>Bacteria</taxon>
        <taxon>Bacillati</taxon>
        <taxon>Bacillota</taxon>
        <taxon>Clostridia</taxon>
        <taxon>Eubacteriales</taxon>
        <taxon>Candidatus Stercoripulliclostridium</taxon>
    </lineage>
</organism>
<feature type="transmembrane region" description="Helical" evidence="1">
    <location>
        <begin position="30"/>
        <end position="49"/>
    </location>
</feature>
<gene>
    <name evidence="2" type="ORF">IAB16_06410</name>
</gene>
<evidence type="ECO:0000313" key="3">
    <source>
        <dbReference type="Proteomes" id="UP000727857"/>
    </source>
</evidence>